<name>A0AAD5L739_9CRUS</name>
<dbReference type="Proteomes" id="UP000820818">
    <property type="component" value="Linkage Group LG6"/>
</dbReference>
<dbReference type="AlphaFoldDB" id="A0AAD5L739"/>
<keyword evidence="2" id="KW-1185">Reference proteome</keyword>
<proteinExistence type="predicted"/>
<sequence>MKEESKETVMRRVPQSFKRMVSSTRSGNINIQNTKANLCRDVYTALAFDVCSRLGFPQDEFAVQSPTCTQNVLQS</sequence>
<dbReference type="EMBL" id="WJBH02000006">
    <property type="protein sequence ID" value="KAI9556958.1"/>
    <property type="molecule type" value="Genomic_DNA"/>
</dbReference>
<reference evidence="1 2" key="1">
    <citation type="submission" date="2022-05" db="EMBL/GenBank/DDBJ databases">
        <title>A multi-omics perspective on studying reproductive biology in Daphnia sinensis.</title>
        <authorList>
            <person name="Jia J."/>
        </authorList>
    </citation>
    <scope>NUCLEOTIDE SEQUENCE [LARGE SCALE GENOMIC DNA]</scope>
    <source>
        <strain evidence="1 2">WSL</strain>
    </source>
</reference>
<evidence type="ECO:0000313" key="2">
    <source>
        <dbReference type="Proteomes" id="UP000820818"/>
    </source>
</evidence>
<protein>
    <submittedName>
        <fullName evidence="1">Uncharacterized protein</fullName>
    </submittedName>
</protein>
<comment type="caution">
    <text evidence="1">The sequence shown here is derived from an EMBL/GenBank/DDBJ whole genome shotgun (WGS) entry which is preliminary data.</text>
</comment>
<accession>A0AAD5L739</accession>
<gene>
    <name evidence="1" type="ORF">GHT06_016752</name>
</gene>
<organism evidence="1 2">
    <name type="scientific">Daphnia sinensis</name>
    <dbReference type="NCBI Taxonomy" id="1820382"/>
    <lineage>
        <taxon>Eukaryota</taxon>
        <taxon>Metazoa</taxon>
        <taxon>Ecdysozoa</taxon>
        <taxon>Arthropoda</taxon>
        <taxon>Crustacea</taxon>
        <taxon>Branchiopoda</taxon>
        <taxon>Diplostraca</taxon>
        <taxon>Cladocera</taxon>
        <taxon>Anomopoda</taxon>
        <taxon>Daphniidae</taxon>
        <taxon>Daphnia</taxon>
        <taxon>Daphnia similis group</taxon>
    </lineage>
</organism>
<evidence type="ECO:0000313" key="1">
    <source>
        <dbReference type="EMBL" id="KAI9556958.1"/>
    </source>
</evidence>